<gene>
    <name evidence="2" type="ORF">CYJ95_00340</name>
</gene>
<dbReference type="InterPro" id="IPR036390">
    <property type="entry name" value="WH_DNA-bd_sf"/>
</dbReference>
<dbReference type="InterPro" id="IPR011991">
    <property type="entry name" value="ArsR-like_HTH"/>
</dbReference>
<dbReference type="SUPFAM" id="SSF46785">
    <property type="entry name" value="Winged helix' DNA-binding domain"/>
    <property type="match status" value="1"/>
</dbReference>
<protein>
    <submittedName>
        <fullName evidence="2">HTH domain-containing protein</fullName>
    </submittedName>
</protein>
<evidence type="ECO:0000313" key="2">
    <source>
        <dbReference type="EMBL" id="PKZ83408.1"/>
    </source>
</evidence>
<evidence type="ECO:0000313" key="3">
    <source>
        <dbReference type="Proteomes" id="UP000234847"/>
    </source>
</evidence>
<dbReference type="PANTHER" id="PTHR30363">
    <property type="entry name" value="HTH-TYPE TRANSCRIPTIONAL REGULATOR SRLR-RELATED"/>
    <property type="match status" value="1"/>
</dbReference>
<dbReference type="InterPro" id="IPR050313">
    <property type="entry name" value="Carb_Metab_HTH_regulators"/>
</dbReference>
<name>A0AAX0VMG6_MICLU</name>
<dbReference type="PANTHER" id="PTHR30363:SF28">
    <property type="entry name" value="TRANSCRIPTIONAL REGULATORY PROTEIN-RELATED"/>
    <property type="match status" value="1"/>
</dbReference>
<comment type="caution">
    <text evidence="2">The sequence shown here is derived from an EMBL/GenBank/DDBJ whole genome shotgun (WGS) entry which is preliminary data.</text>
</comment>
<dbReference type="Proteomes" id="UP000234847">
    <property type="component" value="Unassembled WGS sequence"/>
</dbReference>
<feature type="region of interest" description="Disordered" evidence="1">
    <location>
        <begin position="1"/>
        <end position="30"/>
    </location>
</feature>
<evidence type="ECO:0000256" key="1">
    <source>
        <dbReference type="SAM" id="MobiDB-lite"/>
    </source>
</evidence>
<sequence length="242" mass="26464">MNRSRSIGHDGVVYSDQSASPPAPAPAEGTRERVLQLVLTRGPVSAAEIGRELELTAAAVRRHLDALEEDSLVEVKRVTAARGAGRPSRRYVVTSHAQEHLPKDHLAVALDTLARLEELGGEEEVRRTARHAFREIEERFTAAVDGRETALQDRTRILARVLDEAGYAGTLRHFGAGLAPTLRADQVCQGHCPFQGIPARHPEFCEEETALFARLLEVDVRRLSTLAAGAHVCTTHVPLGRD</sequence>
<dbReference type="CDD" id="cd00090">
    <property type="entry name" value="HTH_ARSR"/>
    <property type="match status" value="1"/>
</dbReference>
<dbReference type="AlphaFoldDB" id="A0AAX0VMG6"/>
<dbReference type="InterPro" id="IPR036388">
    <property type="entry name" value="WH-like_DNA-bd_sf"/>
</dbReference>
<dbReference type="EMBL" id="PKJT01000001">
    <property type="protein sequence ID" value="PKZ83408.1"/>
    <property type="molecule type" value="Genomic_DNA"/>
</dbReference>
<reference evidence="2 3" key="1">
    <citation type="submission" date="2017-12" db="EMBL/GenBank/DDBJ databases">
        <title>Phylogenetic diversity of female urinary microbiome.</title>
        <authorList>
            <person name="Thomas-White K."/>
            <person name="Wolfe A.J."/>
        </authorList>
    </citation>
    <scope>NUCLEOTIDE SEQUENCE [LARGE SCALE GENOMIC DNA]</scope>
    <source>
        <strain evidence="2 3">UMB0038</strain>
    </source>
</reference>
<dbReference type="Pfam" id="PF12840">
    <property type="entry name" value="HTH_20"/>
    <property type="match status" value="1"/>
</dbReference>
<organism evidence="2 3">
    <name type="scientific">Micrococcus luteus</name>
    <name type="common">Micrococcus lysodeikticus</name>
    <dbReference type="NCBI Taxonomy" id="1270"/>
    <lineage>
        <taxon>Bacteria</taxon>
        <taxon>Bacillati</taxon>
        <taxon>Actinomycetota</taxon>
        <taxon>Actinomycetes</taxon>
        <taxon>Micrococcales</taxon>
        <taxon>Micrococcaceae</taxon>
        <taxon>Micrococcus</taxon>
    </lineage>
</organism>
<accession>A0AAX0VMG6</accession>
<proteinExistence type="predicted"/>
<dbReference type="Gene3D" id="1.10.10.10">
    <property type="entry name" value="Winged helix-like DNA-binding domain superfamily/Winged helix DNA-binding domain"/>
    <property type="match status" value="1"/>
</dbReference>